<feature type="compositionally biased region" description="Polar residues" evidence="1">
    <location>
        <begin position="169"/>
        <end position="180"/>
    </location>
</feature>
<evidence type="ECO:0000313" key="2">
    <source>
        <dbReference type="EMBL" id="CAG6790938.1"/>
    </source>
</evidence>
<feature type="compositionally biased region" description="Polar residues" evidence="1">
    <location>
        <begin position="240"/>
        <end position="256"/>
    </location>
</feature>
<feature type="compositionally biased region" description="Basic residues" evidence="1">
    <location>
        <begin position="313"/>
        <end position="325"/>
    </location>
</feature>
<feature type="region of interest" description="Disordered" evidence="1">
    <location>
        <begin position="27"/>
        <end position="53"/>
    </location>
</feature>
<name>A0A8D9BT75_9HEMI</name>
<feature type="region of interest" description="Disordered" evidence="1">
    <location>
        <begin position="169"/>
        <end position="208"/>
    </location>
</feature>
<protein>
    <submittedName>
        <fullName evidence="2">Uncharacterized protein</fullName>
    </submittedName>
</protein>
<feature type="compositionally biased region" description="Polar residues" evidence="1">
    <location>
        <begin position="326"/>
        <end position="338"/>
    </location>
</feature>
<organism evidence="2">
    <name type="scientific">Cacopsylla melanoneura</name>
    <dbReference type="NCBI Taxonomy" id="428564"/>
    <lineage>
        <taxon>Eukaryota</taxon>
        <taxon>Metazoa</taxon>
        <taxon>Ecdysozoa</taxon>
        <taxon>Arthropoda</taxon>
        <taxon>Hexapoda</taxon>
        <taxon>Insecta</taxon>
        <taxon>Pterygota</taxon>
        <taxon>Neoptera</taxon>
        <taxon>Paraneoptera</taxon>
        <taxon>Hemiptera</taxon>
        <taxon>Sternorrhyncha</taxon>
        <taxon>Psylloidea</taxon>
        <taxon>Psyllidae</taxon>
        <taxon>Psyllinae</taxon>
        <taxon>Cacopsylla</taxon>
    </lineage>
</organism>
<feature type="compositionally biased region" description="Low complexity" evidence="1">
    <location>
        <begin position="27"/>
        <end position="40"/>
    </location>
</feature>
<dbReference type="AlphaFoldDB" id="A0A8D9BT75"/>
<feature type="compositionally biased region" description="Polar residues" evidence="1">
    <location>
        <begin position="41"/>
        <end position="53"/>
    </location>
</feature>
<feature type="region of interest" description="Disordered" evidence="1">
    <location>
        <begin position="237"/>
        <end position="276"/>
    </location>
</feature>
<reference evidence="2" key="1">
    <citation type="submission" date="2021-05" db="EMBL/GenBank/DDBJ databases">
        <authorList>
            <person name="Alioto T."/>
            <person name="Alioto T."/>
            <person name="Gomez Garrido J."/>
        </authorList>
    </citation>
    <scope>NUCLEOTIDE SEQUENCE</scope>
</reference>
<evidence type="ECO:0000256" key="1">
    <source>
        <dbReference type="SAM" id="MobiDB-lite"/>
    </source>
</evidence>
<proteinExistence type="predicted"/>
<accession>A0A8D9BT75</accession>
<feature type="region of interest" description="Disordered" evidence="1">
    <location>
        <begin position="288"/>
        <end position="338"/>
    </location>
</feature>
<sequence>MDNRIPNFSAFVEYSSSFVEYSSANIESEPNNSNVNSSDNQQFQLPTRSSSQQNDCLSNTSNLFSVPIIKSITKLQEISQDNLYPIKTGCGDFVTATEGNESADTTFCINNQIHKTTQIFKFEDREHDRSISSFELKNYPTCTELQQARPMVPSPEEIFEGPYFYGPSTSYQQSYNNRNGRTVELPPNVPVKRQYSETQYQEPKPKYVERQNIYPQPHHGKDIPQEVKKYPQTFLLKEISSPNESNRMKSNTSRTSAKARPHEESQQPSKRRPSWTDWMSSMYESVAGVDDSQDTSQDSQEGSLLLNRESSRYKIRSSKPIKRGRSNGSHSSQDYLEQLLSENTPGPIFVFVKRAKIFVNEKKREDAQSQSRSSDSS</sequence>
<dbReference type="EMBL" id="HBUF01673635">
    <property type="protein sequence ID" value="CAG6790938.1"/>
    <property type="molecule type" value="Transcribed_RNA"/>
</dbReference>